<dbReference type="EMBL" id="JAFEUZ010000009">
    <property type="protein sequence ID" value="KAG5485509.1"/>
    <property type="molecule type" value="Genomic_DNA"/>
</dbReference>
<dbReference type="KEGG" id="lmat:92517472"/>
<protein>
    <submittedName>
        <fullName evidence="2">Uncharacterized protein</fullName>
    </submittedName>
</protein>
<dbReference type="GeneID" id="92517472"/>
<organism evidence="2 3">
    <name type="scientific">Leishmania martiniquensis</name>
    <dbReference type="NCBI Taxonomy" id="1580590"/>
    <lineage>
        <taxon>Eukaryota</taxon>
        <taxon>Discoba</taxon>
        <taxon>Euglenozoa</taxon>
        <taxon>Kinetoplastea</taxon>
        <taxon>Metakinetoplastina</taxon>
        <taxon>Trypanosomatida</taxon>
        <taxon>Trypanosomatidae</taxon>
        <taxon>Leishmaniinae</taxon>
        <taxon>Leishmania</taxon>
    </lineage>
</organism>
<feature type="region of interest" description="Disordered" evidence="1">
    <location>
        <begin position="165"/>
        <end position="190"/>
    </location>
</feature>
<accession>A0A836KSA8</accession>
<keyword evidence="3" id="KW-1185">Reference proteome</keyword>
<evidence type="ECO:0000256" key="1">
    <source>
        <dbReference type="SAM" id="MobiDB-lite"/>
    </source>
</evidence>
<evidence type="ECO:0000313" key="3">
    <source>
        <dbReference type="Proteomes" id="UP000673552"/>
    </source>
</evidence>
<feature type="compositionally biased region" description="Low complexity" evidence="1">
    <location>
        <begin position="167"/>
        <end position="184"/>
    </location>
</feature>
<evidence type="ECO:0000313" key="2">
    <source>
        <dbReference type="EMBL" id="KAG5485509.1"/>
    </source>
</evidence>
<dbReference type="Proteomes" id="UP000673552">
    <property type="component" value="Unassembled WGS sequence"/>
</dbReference>
<proteinExistence type="predicted"/>
<feature type="region of interest" description="Disordered" evidence="1">
    <location>
        <begin position="458"/>
        <end position="507"/>
    </location>
</feature>
<dbReference type="RefSeq" id="XP_067180805.1">
    <property type="nucleotide sequence ID" value="XM_067324960.1"/>
</dbReference>
<reference evidence="3" key="1">
    <citation type="journal article" date="2021" name="Microbiol. Resour. Announc.">
        <title>LGAAP: Leishmaniinae Genome Assembly and Annotation Pipeline.</title>
        <authorList>
            <person name="Almutairi H."/>
            <person name="Urbaniak M.D."/>
            <person name="Bates M.D."/>
            <person name="Jariyapan N."/>
            <person name="Kwakye-Nuako G."/>
            <person name="Thomaz-Soccol V."/>
            <person name="Al-Salem W.S."/>
            <person name="Dillon R.J."/>
            <person name="Bates P.A."/>
            <person name="Gatherer D."/>
        </authorList>
    </citation>
    <scope>NUCLEOTIDE SEQUENCE [LARGE SCALE GENOMIC DNA]</scope>
</reference>
<feature type="compositionally biased region" description="Low complexity" evidence="1">
    <location>
        <begin position="483"/>
        <end position="494"/>
    </location>
</feature>
<feature type="compositionally biased region" description="Basic and acidic residues" evidence="1">
    <location>
        <begin position="496"/>
        <end position="507"/>
    </location>
</feature>
<name>A0A836KSA8_9TRYP</name>
<reference evidence="3" key="2">
    <citation type="journal article" date="2021" name="Sci. Data">
        <title>Chromosome-scale genome sequencing, assembly and annotation of six genomes from subfamily Leishmaniinae.</title>
        <authorList>
            <person name="Almutairi H."/>
            <person name="Urbaniak M.D."/>
            <person name="Bates M.D."/>
            <person name="Jariyapan N."/>
            <person name="Kwakye-Nuako G."/>
            <person name="Thomaz Soccol V."/>
            <person name="Al-Salem W.S."/>
            <person name="Dillon R.J."/>
            <person name="Bates P.A."/>
            <person name="Gatherer D."/>
        </authorList>
    </citation>
    <scope>NUCLEOTIDE SEQUENCE [LARGE SCALE GENOMIC DNA]</scope>
</reference>
<dbReference type="AlphaFoldDB" id="A0A836KSA8"/>
<dbReference type="OrthoDB" id="273440at2759"/>
<sequence length="663" mass="71358">MRKMVTPSPLLSSSAAARGVESSPFVPCTEDSAHTRRVGRHPTLFQRTLSAVSYRYLAASSRLARAAASSSGDHMAESATSHTTAAVNAAHAAYVTTLTESYQELWQQRGMVPKAARREWFETVLVHLKALNALGATLAWLTDDPNTAVTEVVATAIDGGTVDDRLSTTGSAGPSGSIASAALSGRDDEQRMRPRMRKSASDPIPQWALWQDAQRHLHHLTLRLHRRPAAPAKAYEAREAMRMSDLTRMDSSAFAWRVRQWCHIAALFHSAGGAETAEASSWTQSTEKVHPGMIADVVRRLSPTSPASPFSKSFAEEEPDLARMLLLCLSANSSTAVEDLPARRHVAGALVYRMLLEVTLGRLRALPRCIFTWRLCRDVLRDHLIAPATGLGGAEKAQRAVLLAITAYVEAVIIPYLEHRDCHLESLRHTSAQVHIKFTHLASAKLAQLRAAVASASAEDGNTDRAGAQSAAVGATEMTDTQSAATAPSAVVTAEGSDKQEQDRLPEAQRRCMAASMELLLRRACVGGAAAFSETNSSSSSIPHAASEPERLCAPDIVVNSILGNAAADDNAELLEASHGHHGDAATVPSGMREDEFFSIRCDIHRKRVDDGVLHSPVARISQLRLFLYHYFTQSPMLAFDRVSGTAAAAPADAEVGDLGEAE</sequence>
<comment type="caution">
    <text evidence="2">The sequence shown here is derived from an EMBL/GenBank/DDBJ whole genome shotgun (WGS) entry which is preliminary data.</text>
</comment>
<gene>
    <name evidence="2" type="ORF">LSCM1_07595</name>
</gene>